<dbReference type="SMART" id="SM00304">
    <property type="entry name" value="HAMP"/>
    <property type="match status" value="1"/>
</dbReference>
<dbReference type="PROSITE" id="PS50885">
    <property type="entry name" value="HAMP"/>
    <property type="match status" value="1"/>
</dbReference>
<accession>A0A120GP76</accession>
<dbReference type="CDD" id="cd06225">
    <property type="entry name" value="HAMP"/>
    <property type="match status" value="1"/>
</dbReference>
<comment type="caution">
    <text evidence="10">The sequence shown here is derived from an EMBL/GenBank/DDBJ whole genome shotgun (WGS) entry which is preliminary data.</text>
</comment>
<dbReference type="CDD" id="cd12913">
    <property type="entry name" value="PDC1_MCP_like"/>
    <property type="match status" value="1"/>
</dbReference>
<dbReference type="RefSeq" id="WP_061142964.1">
    <property type="nucleotide sequence ID" value="NZ_LNNH01000028.1"/>
</dbReference>
<feature type="domain" description="HAMP" evidence="9">
    <location>
        <begin position="334"/>
        <end position="386"/>
    </location>
</feature>
<evidence type="ECO:0000256" key="6">
    <source>
        <dbReference type="PROSITE-ProRule" id="PRU00284"/>
    </source>
</evidence>
<evidence type="ECO:0000259" key="8">
    <source>
        <dbReference type="PROSITE" id="PS50111"/>
    </source>
</evidence>
<evidence type="ECO:0008006" key="12">
    <source>
        <dbReference type="Google" id="ProtNLM"/>
    </source>
</evidence>
<dbReference type="Pfam" id="PF22673">
    <property type="entry name" value="MCP-like_PDC_1"/>
    <property type="match status" value="1"/>
</dbReference>
<keyword evidence="7" id="KW-0812">Transmembrane</keyword>
<dbReference type="SMART" id="SM00283">
    <property type="entry name" value="MA"/>
    <property type="match status" value="1"/>
</dbReference>
<keyword evidence="2" id="KW-1003">Cell membrane</keyword>
<keyword evidence="3 7" id="KW-0472">Membrane</keyword>
<dbReference type="AlphaFoldDB" id="A0A120GP76"/>
<organism evidence="10 11">
    <name type="scientific">Peribacillus simplex</name>
    <dbReference type="NCBI Taxonomy" id="1478"/>
    <lineage>
        <taxon>Bacteria</taxon>
        <taxon>Bacillati</taxon>
        <taxon>Bacillota</taxon>
        <taxon>Bacilli</taxon>
        <taxon>Bacillales</taxon>
        <taxon>Bacillaceae</taxon>
        <taxon>Peribacillus</taxon>
    </lineage>
</organism>
<reference evidence="10 11" key="1">
    <citation type="submission" date="2015-11" db="EMBL/GenBank/DDBJ databases">
        <title>Genome Sequence of Bacillus simplex strain VanAntwerpen2.</title>
        <authorList>
            <person name="Couger M.B."/>
        </authorList>
    </citation>
    <scope>NUCLEOTIDE SEQUENCE [LARGE SCALE GENOMIC DNA]</scope>
    <source>
        <strain evidence="10 11">VanAntwerpen02</strain>
    </source>
</reference>
<evidence type="ECO:0000313" key="11">
    <source>
        <dbReference type="Proteomes" id="UP000064189"/>
    </source>
</evidence>
<evidence type="ECO:0000256" key="7">
    <source>
        <dbReference type="SAM" id="Phobius"/>
    </source>
</evidence>
<evidence type="ECO:0000256" key="1">
    <source>
        <dbReference type="ARBA" id="ARBA00004236"/>
    </source>
</evidence>
<dbReference type="GO" id="GO:0007165">
    <property type="term" value="P:signal transduction"/>
    <property type="evidence" value="ECO:0007669"/>
    <property type="project" value="UniProtKB-KW"/>
</dbReference>
<evidence type="ECO:0000256" key="5">
    <source>
        <dbReference type="ARBA" id="ARBA00029447"/>
    </source>
</evidence>
<evidence type="ECO:0000256" key="2">
    <source>
        <dbReference type="ARBA" id="ARBA00022475"/>
    </source>
</evidence>
<name>A0A120GP76_9BACI</name>
<dbReference type="PROSITE" id="PS50111">
    <property type="entry name" value="CHEMOTAXIS_TRANSDUC_2"/>
    <property type="match status" value="1"/>
</dbReference>
<evidence type="ECO:0000256" key="3">
    <source>
        <dbReference type="ARBA" id="ARBA00023136"/>
    </source>
</evidence>
<dbReference type="Gene3D" id="3.30.450.20">
    <property type="entry name" value="PAS domain"/>
    <property type="match status" value="2"/>
</dbReference>
<dbReference type="InterPro" id="IPR003660">
    <property type="entry name" value="HAMP_dom"/>
</dbReference>
<dbReference type="GO" id="GO:0005886">
    <property type="term" value="C:plasma membrane"/>
    <property type="evidence" value="ECO:0007669"/>
    <property type="project" value="UniProtKB-SubCell"/>
</dbReference>
<dbReference type="SUPFAM" id="SSF58104">
    <property type="entry name" value="Methyl-accepting chemotaxis protein (MCP) signaling domain"/>
    <property type="match status" value="1"/>
</dbReference>
<sequence length="693" mass="75560">MGSSRGGKKEKVKRRISIRVKWLLFICLSVFLAIVVAVSIMGVKVTSIFKEDSISLNKSSAQNAATQINLSMATYENSLEQLSQLISNQVRSGDSIKDIRKTVEAFQTNNEDLISVYYMDGKDGSLNASPVMEFNQDARETKTYTQLTERPETKWMDVYKDTTSGTIMTSVVTPVLVDGKMVGALGYDIDLSTIGKMRSNIEKDSTSSLIILDSQGFIVSSFMKDMDGKNMNPEKSGMEEGVEDFVSDTDRFDSEFKWVADMYNGETTANQPLTLGDEEFTGEVSEVPGVNWKVLGFTPDKILQSKLDDMKNIVLISIVLGLLFGTLCALYLAGKLTKIMADFKKVIEKTANGDLVTEFAFTSNDEIGDLSKSYNSMLAKLRGLVAKVNGNAESVTNANAGLSQIAAENSSAITDVSRAIDEIASGASNQSEQVEHGAGTIQVLSDEIDGLSKQSRETQSVLELASEKIESGKQQVGSLETSYQKLELAFTAVTDMSLRLVEKSKTISDVTNAISKISEQTNLLSLNASIEAARAGESGKGFAVVANEVRSLADDSKEATKNIQDIIQSILSDTEELLKTTNETNQISKDQKNAVITVSEAMKELEDSVGRISNSIQEETRSIESINQQKETVVQVIEEITAVSQQTTASSEEIASSMEEQAASSIELAQYTEQLTQLINDLETTLGEFQINK</sequence>
<keyword evidence="4 6" id="KW-0807">Transducer</keyword>
<feature type="transmembrane region" description="Helical" evidence="7">
    <location>
        <begin position="313"/>
        <end position="334"/>
    </location>
</feature>
<dbReference type="Pfam" id="PF00015">
    <property type="entry name" value="MCPsignal"/>
    <property type="match status" value="1"/>
</dbReference>
<gene>
    <name evidence="10" type="ORF">AS888_22760</name>
</gene>
<keyword evidence="7" id="KW-1133">Transmembrane helix</keyword>
<feature type="transmembrane region" description="Helical" evidence="7">
    <location>
        <begin position="20"/>
        <end position="43"/>
    </location>
</feature>
<keyword evidence="11" id="KW-1185">Reference proteome</keyword>
<dbReference type="Pfam" id="PF00672">
    <property type="entry name" value="HAMP"/>
    <property type="match status" value="1"/>
</dbReference>
<proteinExistence type="inferred from homology"/>
<comment type="subcellular location">
    <subcellularLocation>
        <location evidence="1">Cell membrane</location>
    </subcellularLocation>
</comment>
<evidence type="ECO:0000259" key="9">
    <source>
        <dbReference type="PROSITE" id="PS50885"/>
    </source>
</evidence>
<dbReference type="Proteomes" id="UP000064189">
    <property type="component" value="Unassembled WGS sequence"/>
</dbReference>
<dbReference type="Gene3D" id="1.10.287.950">
    <property type="entry name" value="Methyl-accepting chemotaxis protein"/>
    <property type="match status" value="1"/>
</dbReference>
<protein>
    <recommendedName>
        <fullName evidence="12">Methyl-accepting chemotaxis protein</fullName>
    </recommendedName>
</protein>
<comment type="similarity">
    <text evidence="5">Belongs to the methyl-accepting chemotaxis (MCP) protein family.</text>
</comment>
<feature type="domain" description="Methyl-accepting transducer" evidence="8">
    <location>
        <begin position="405"/>
        <end position="662"/>
    </location>
</feature>
<dbReference type="InterPro" id="IPR004089">
    <property type="entry name" value="MCPsignal_dom"/>
</dbReference>
<evidence type="ECO:0000256" key="4">
    <source>
        <dbReference type="ARBA" id="ARBA00023224"/>
    </source>
</evidence>
<dbReference type="EMBL" id="LNNH01000028">
    <property type="protein sequence ID" value="KWW17417.1"/>
    <property type="molecule type" value="Genomic_DNA"/>
</dbReference>
<dbReference type="PANTHER" id="PTHR32089">
    <property type="entry name" value="METHYL-ACCEPTING CHEMOTAXIS PROTEIN MCPB"/>
    <property type="match status" value="1"/>
</dbReference>
<evidence type="ECO:0000313" key="10">
    <source>
        <dbReference type="EMBL" id="KWW17417.1"/>
    </source>
</evidence>
<dbReference type="PANTHER" id="PTHR32089:SF112">
    <property type="entry name" value="LYSOZYME-LIKE PROTEIN-RELATED"/>
    <property type="match status" value="1"/>
</dbReference>